<dbReference type="InterPro" id="IPR013766">
    <property type="entry name" value="Thioredoxin_domain"/>
</dbReference>
<comment type="caution">
    <text evidence="2">The sequence shown here is derived from an EMBL/GenBank/DDBJ whole genome shotgun (WGS) entry which is preliminary data.</text>
</comment>
<reference evidence="3" key="1">
    <citation type="journal article" date="2019" name="Int. J. Syst. Evol. Microbiol.">
        <title>The Global Catalogue of Microorganisms (GCM) 10K type strain sequencing project: providing services to taxonomists for standard genome sequencing and annotation.</title>
        <authorList>
            <consortium name="The Broad Institute Genomics Platform"/>
            <consortium name="The Broad Institute Genome Sequencing Center for Infectious Disease"/>
            <person name="Wu L."/>
            <person name="Ma J."/>
        </authorList>
    </citation>
    <scope>NUCLEOTIDE SEQUENCE [LARGE SCALE GENOMIC DNA]</scope>
    <source>
        <strain evidence="3">CCUG 58728</strain>
    </source>
</reference>
<dbReference type="Proteomes" id="UP001595901">
    <property type="component" value="Unassembled WGS sequence"/>
</dbReference>
<keyword evidence="3" id="KW-1185">Reference proteome</keyword>
<evidence type="ECO:0000313" key="3">
    <source>
        <dbReference type="Proteomes" id="UP001595901"/>
    </source>
</evidence>
<proteinExistence type="predicted"/>
<dbReference type="PANTHER" id="PTHR10438:SF468">
    <property type="entry name" value="THIOREDOXIN-1-RELATED"/>
    <property type="match status" value="1"/>
</dbReference>
<name>A0ABV8D0B1_9STRE</name>
<accession>A0ABV8D0B1</accession>
<organism evidence="2 3">
    <name type="scientific">Streptococcus dentapri</name>
    <dbReference type="NCBI Taxonomy" id="573564"/>
    <lineage>
        <taxon>Bacteria</taxon>
        <taxon>Bacillati</taxon>
        <taxon>Bacillota</taxon>
        <taxon>Bacilli</taxon>
        <taxon>Lactobacillales</taxon>
        <taxon>Streptococcaceae</taxon>
        <taxon>Streptococcus</taxon>
    </lineage>
</organism>
<dbReference type="InterPro" id="IPR036249">
    <property type="entry name" value="Thioredoxin-like_sf"/>
</dbReference>
<dbReference type="RefSeq" id="WP_380430182.1">
    <property type="nucleotide sequence ID" value="NZ_JBHSAC010000024.1"/>
</dbReference>
<feature type="domain" description="Thioredoxin" evidence="1">
    <location>
        <begin position="1"/>
        <end position="106"/>
    </location>
</feature>
<evidence type="ECO:0000313" key="2">
    <source>
        <dbReference type="EMBL" id="MFC3931700.1"/>
    </source>
</evidence>
<dbReference type="Pfam" id="PF00085">
    <property type="entry name" value="Thioredoxin"/>
    <property type="match status" value="1"/>
</dbReference>
<dbReference type="EMBL" id="JBHSAC010000024">
    <property type="protein sequence ID" value="MFC3931700.1"/>
    <property type="molecule type" value="Genomic_DNA"/>
</dbReference>
<dbReference type="PROSITE" id="PS51352">
    <property type="entry name" value="THIOREDOXIN_2"/>
    <property type="match status" value="1"/>
</dbReference>
<evidence type="ECO:0000259" key="1">
    <source>
        <dbReference type="PROSITE" id="PS51352"/>
    </source>
</evidence>
<dbReference type="CDD" id="cd02947">
    <property type="entry name" value="TRX_family"/>
    <property type="match status" value="1"/>
</dbReference>
<sequence>MIEPKTLEELASYVEKPDKQVFFFKADWCPDCQFIYPVMPEIEAENPEFTFISVDCDTYMIIAQKWDVFGIPSFVVLENGREIGRLVNKRRKTKDEINQFLAGLNKDEGKNNDFCI</sequence>
<dbReference type="PANTHER" id="PTHR10438">
    <property type="entry name" value="THIOREDOXIN"/>
    <property type="match status" value="1"/>
</dbReference>
<dbReference type="Gene3D" id="3.40.30.10">
    <property type="entry name" value="Glutaredoxin"/>
    <property type="match status" value="1"/>
</dbReference>
<dbReference type="SUPFAM" id="SSF52833">
    <property type="entry name" value="Thioredoxin-like"/>
    <property type="match status" value="1"/>
</dbReference>
<gene>
    <name evidence="2" type="ORF">ACFOSE_02690</name>
</gene>
<protein>
    <submittedName>
        <fullName evidence="2">Thioredoxin family protein</fullName>
    </submittedName>
</protein>
<dbReference type="InterPro" id="IPR050620">
    <property type="entry name" value="Thioredoxin_H-type-like"/>
</dbReference>